<comment type="caution">
    <text evidence="3">The sequence shown here is derived from an EMBL/GenBank/DDBJ whole genome shotgun (WGS) entry which is preliminary data.</text>
</comment>
<keyword evidence="1" id="KW-0324">Glycolysis</keyword>
<dbReference type="InterPro" id="IPR029033">
    <property type="entry name" value="His_PPase_superfam"/>
</dbReference>
<keyword evidence="2" id="KW-0413">Isomerase</keyword>
<proteinExistence type="predicted"/>
<dbReference type="InterPro" id="IPR050275">
    <property type="entry name" value="PGM_Phosphatase"/>
</dbReference>
<dbReference type="EMBL" id="BSUO01000001">
    <property type="protein sequence ID" value="GMA42242.1"/>
    <property type="molecule type" value="Genomic_DNA"/>
</dbReference>
<dbReference type="SMART" id="SM00855">
    <property type="entry name" value="PGAM"/>
    <property type="match status" value="1"/>
</dbReference>
<evidence type="ECO:0000313" key="3">
    <source>
        <dbReference type="EMBL" id="GMA42242.1"/>
    </source>
</evidence>
<dbReference type="CDD" id="cd07067">
    <property type="entry name" value="HP_PGM_like"/>
    <property type="match status" value="1"/>
</dbReference>
<organism evidence="3 4">
    <name type="scientific">Mobilicoccus caccae</name>
    <dbReference type="NCBI Taxonomy" id="1859295"/>
    <lineage>
        <taxon>Bacteria</taxon>
        <taxon>Bacillati</taxon>
        <taxon>Actinomycetota</taxon>
        <taxon>Actinomycetes</taxon>
        <taxon>Micrococcales</taxon>
        <taxon>Dermatophilaceae</taxon>
        <taxon>Mobilicoccus</taxon>
    </lineage>
</organism>
<evidence type="ECO:0000313" key="4">
    <source>
        <dbReference type="Proteomes" id="UP001157126"/>
    </source>
</evidence>
<keyword evidence="4" id="KW-1185">Reference proteome</keyword>
<dbReference type="PANTHER" id="PTHR48100">
    <property type="entry name" value="BROAD-SPECIFICITY PHOSPHATASE YOR283W-RELATED"/>
    <property type="match status" value="1"/>
</dbReference>
<dbReference type="SUPFAM" id="SSF53254">
    <property type="entry name" value="Phosphoglycerate mutase-like"/>
    <property type="match status" value="1"/>
</dbReference>
<dbReference type="Gene3D" id="3.40.50.1240">
    <property type="entry name" value="Phosphoglycerate mutase-like"/>
    <property type="match status" value="1"/>
</dbReference>
<gene>
    <name evidence="3" type="ORF">GCM10025883_42870</name>
</gene>
<evidence type="ECO:0000256" key="1">
    <source>
        <dbReference type="ARBA" id="ARBA00023152"/>
    </source>
</evidence>
<dbReference type="PANTHER" id="PTHR48100:SF1">
    <property type="entry name" value="HISTIDINE PHOSPHATASE FAMILY PROTEIN-RELATED"/>
    <property type="match status" value="1"/>
</dbReference>
<name>A0ABQ6IYJ6_9MICO</name>
<protein>
    <submittedName>
        <fullName evidence="3">Phosphoglycerate mutase</fullName>
    </submittedName>
</protein>
<sequence length="253" mass="28105">MTDLSAGRRNAPDRLVLVRHGESVGNVADRRAREQGVGKLDLEYRDADTPLSETGERQAEAVGRWVGGLEDGQRPSVALASPYNRAASTAQEALGELDLVDRLVLDERLRERDLGIFDGLTGLGIKEAYPEEAERRSRVGKFYYRPPGGESWCDVIQRVRAVLADIRSEYDGERVWVFSHQAVIMSFRYVLEDLDEETLLGIDTDTPMGNCSVTSYERDADGALTLVEYNDMTAVQAADEPETHEEPTPGSQE</sequence>
<dbReference type="Pfam" id="PF00300">
    <property type="entry name" value="His_Phos_1"/>
    <property type="match status" value="1"/>
</dbReference>
<dbReference type="InterPro" id="IPR001345">
    <property type="entry name" value="PG/BPGM_mutase_AS"/>
</dbReference>
<dbReference type="Proteomes" id="UP001157126">
    <property type="component" value="Unassembled WGS sequence"/>
</dbReference>
<accession>A0ABQ6IYJ6</accession>
<evidence type="ECO:0000256" key="2">
    <source>
        <dbReference type="ARBA" id="ARBA00023235"/>
    </source>
</evidence>
<dbReference type="RefSeq" id="WP_284305683.1">
    <property type="nucleotide sequence ID" value="NZ_BSUO01000001.1"/>
</dbReference>
<reference evidence="4" key="1">
    <citation type="journal article" date="2019" name="Int. J. Syst. Evol. Microbiol.">
        <title>The Global Catalogue of Microorganisms (GCM) 10K type strain sequencing project: providing services to taxonomists for standard genome sequencing and annotation.</title>
        <authorList>
            <consortium name="The Broad Institute Genomics Platform"/>
            <consortium name="The Broad Institute Genome Sequencing Center for Infectious Disease"/>
            <person name="Wu L."/>
            <person name="Ma J."/>
        </authorList>
    </citation>
    <scope>NUCLEOTIDE SEQUENCE [LARGE SCALE GENOMIC DNA]</scope>
    <source>
        <strain evidence="4">NBRC 113072</strain>
    </source>
</reference>
<dbReference type="InterPro" id="IPR013078">
    <property type="entry name" value="His_Pase_superF_clade-1"/>
</dbReference>
<dbReference type="PROSITE" id="PS00175">
    <property type="entry name" value="PG_MUTASE"/>
    <property type="match status" value="1"/>
</dbReference>